<accession>A0ABW7HL65</accession>
<organism evidence="1 2">
    <name type="scientific">Pelomonas candidula</name>
    <dbReference type="NCBI Taxonomy" id="3299025"/>
    <lineage>
        <taxon>Bacteria</taxon>
        <taxon>Pseudomonadati</taxon>
        <taxon>Pseudomonadota</taxon>
        <taxon>Betaproteobacteria</taxon>
        <taxon>Burkholderiales</taxon>
        <taxon>Sphaerotilaceae</taxon>
        <taxon>Roseateles</taxon>
    </lineage>
</organism>
<dbReference type="Proteomes" id="UP001606134">
    <property type="component" value="Unassembled WGS sequence"/>
</dbReference>
<keyword evidence="2" id="KW-1185">Reference proteome</keyword>
<sequence length="58" mass="6096">MQNLNVKNGTPSLMNAGLAPGSAEASIAALAARILLALLRLSWRRAVRVLSIGDCNVH</sequence>
<comment type="caution">
    <text evidence="1">The sequence shown here is derived from an EMBL/GenBank/DDBJ whole genome shotgun (WGS) entry which is preliminary data.</text>
</comment>
<evidence type="ECO:0000313" key="2">
    <source>
        <dbReference type="Proteomes" id="UP001606134"/>
    </source>
</evidence>
<evidence type="ECO:0000313" key="1">
    <source>
        <dbReference type="EMBL" id="MFG6490413.1"/>
    </source>
</evidence>
<dbReference type="RefSeq" id="WP_394417587.1">
    <property type="nucleotide sequence ID" value="NZ_JBIGIC010000022.1"/>
</dbReference>
<reference evidence="1 2" key="1">
    <citation type="submission" date="2024-08" db="EMBL/GenBank/DDBJ databases">
        <authorList>
            <person name="Lu H."/>
        </authorList>
    </citation>
    <scope>NUCLEOTIDE SEQUENCE [LARGE SCALE GENOMIC DNA]</scope>
    <source>
        <strain evidence="1 2">BYS78W</strain>
    </source>
</reference>
<protein>
    <submittedName>
        <fullName evidence="1">Uncharacterized protein</fullName>
    </submittedName>
</protein>
<dbReference type="EMBL" id="JBIGIC010000022">
    <property type="protein sequence ID" value="MFG6490413.1"/>
    <property type="molecule type" value="Genomic_DNA"/>
</dbReference>
<gene>
    <name evidence="1" type="ORF">ACG04R_27350</name>
</gene>
<name>A0ABW7HL65_9BURK</name>
<proteinExistence type="predicted"/>